<organism evidence="7 8">
    <name type="scientific">Geotalea uraniireducens (strain Rf4)</name>
    <name type="common">Geobacter uraniireducens</name>
    <dbReference type="NCBI Taxonomy" id="351605"/>
    <lineage>
        <taxon>Bacteria</taxon>
        <taxon>Pseudomonadati</taxon>
        <taxon>Thermodesulfobacteriota</taxon>
        <taxon>Desulfuromonadia</taxon>
        <taxon>Geobacterales</taxon>
        <taxon>Geobacteraceae</taxon>
        <taxon>Geotalea</taxon>
    </lineage>
</organism>
<dbReference type="Pfam" id="PF00672">
    <property type="entry name" value="HAMP"/>
    <property type="match status" value="1"/>
</dbReference>
<dbReference type="PANTHER" id="PTHR32089:SF112">
    <property type="entry name" value="LYSOZYME-LIKE PROTEIN-RELATED"/>
    <property type="match status" value="1"/>
</dbReference>
<dbReference type="CDD" id="cd06225">
    <property type="entry name" value="HAMP"/>
    <property type="match status" value="1"/>
</dbReference>
<dbReference type="SMART" id="SM00304">
    <property type="entry name" value="HAMP"/>
    <property type="match status" value="1"/>
</dbReference>
<keyword evidence="8" id="KW-1185">Reference proteome</keyword>
<dbReference type="InterPro" id="IPR004089">
    <property type="entry name" value="MCPsignal_dom"/>
</dbReference>
<keyword evidence="4" id="KW-0472">Membrane</keyword>
<dbReference type="EMBL" id="CP000698">
    <property type="protein sequence ID" value="ABQ24381.1"/>
    <property type="molecule type" value="Genomic_DNA"/>
</dbReference>
<protein>
    <submittedName>
        <fullName evidence="7">Methyl-accepting chemotaxis sensory transducer</fullName>
    </submittedName>
</protein>
<evidence type="ECO:0000256" key="1">
    <source>
        <dbReference type="ARBA" id="ARBA00023224"/>
    </source>
</evidence>
<dbReference type="STRING" id="351605.Gura_0165"/>
<feature type="domain" description="Methyl-accepting transducer" evidence="5">
    <location>
        <begin position="212"/>
        <end position="448"/>
    </location>
</feature>
<feature type="transmembrane region" description="Helical" evidence="4">
    <location>
        <begin position="49"/>
        <end position="68"/>
    </location>
</feature>
<dbReference type="InterPro" id="IPR003660">
    <property type="entry name" value="HAMP_dom"/>
</dbReference>
<dbReference type="GO" id="GO:0007165">
    <property type="term" value="P:signal transduction"/>
    <property type="evidence" value="ECO:0007669"/>
    <property type="project" value="UniProtKB-KW"/>
</dbReference>
<dbReference type="Proteomes" id="UP000006695">
    <property type="component" value="Chromosome"/>
</dbReference>
<dbReference type="RefSeq" id="WP_011937110.1">
    <property type="nucleotide sequence ID" value="NC_009483.1"/>
</dbReference>
<dbReference type="HOGENOM" id="CLU_000445_99_0_7"/>
<dbReference type="KEGG" id="gur:Gura_0165"/>
<keyword evidence="4" id="KW-1133">Transmembrane helix</keyword>
<reference evidence="7 8" key="1">
    <citation type="submission" date="2007-05" db="EMBL/GenBank/DDBJ databases">
        <title>Complete sequence of Geobacter uraniireducens Rf4.</title>
        <authorList>
            <consortium name="US DOE Joint Genome Institute"/>
            <person name="Copeland A."/>
            <person name="Lucas S."/>
            <person name="Lapidus A."/>
            <person name="Barry K."/>
            <person name="Detter J.C."/>
            <person name="Glavina del Rio T."/>
            <person name="Hammon N."/>
            <person name="Israni S."/>
            <person name="Dalin E."/>
            <person name="Tice H."/>
            <person name="Pitluck S."/>
            <person name="Chertkov O."/>
            <person name="Brettin T."/>
            <person name="Bruce D."/>
            <person name="Han C."/>
            <person name="Schmutz J."/>
            <person name="Larimer F."/>
            <person name="Land M."/>
            <person name="Hauser L."/>
            <person name="Kyrpides N."/>
            <person name="Mikhailova N."/>
            <person name="Shelobolina E."/>
            <person name="Aklujkar M."/>
            <person name="Lovley D."/>
            <person name="Richardson P."/>
        </authorList>
    </citation>
    <scope>NUCLEOTIDE SEQUENCE [LARGE SCALE GENOMIC DNA]</scope>
    <source>
        <strain evidence="7 8">Rf4</strain>
    </source>
</reference>
<evidence type="ECO:0000256" key="4">
    <source>
        <dbReference type="SAM" id="Phobius"/>
    </source>
</evidence>
<dbReference type="PROSITE" id="PS50111">
    <property type="entry name" value="CHEMOTAXIS_TRANSDUC_2"/>
    <property type="match status" value="1"/>
</dbReference>
<dbReference type="Pfam" id="PF00015">
    <property type="entry name" value="MCPsignal"/>
    <property type="match status" value="1"/>
</dbReference>
<evidence type="ECO:0000256" key="2">
    <source>
        <dbReference type="ARBA" id="ARBA00029447"/>
    </source>
</evidence>
<dbReference type="FunFam" id="1.10.287.950:FF:000024">
    <property type="entry name" value="Methyl-accepting chemotaxis sensory transducer, class 40+24H"/>
    <property type="match status" value="1"/>
</dbReference>
<proteinExistence type="inferred from homology"/>
<dbReference type="Gene3D" id="1.10.287.950">
    <property type="entry name" value="Methyl-accepting chemotaxis protein"/>
    <property type="match status" value="3"/>
</dbReference>
<sequence length="568" mass="60954">MAKNLKLGSRFIRFCLISGFIIAVTGVYFARTIYADPTTSSIMQSNANLAAIAFALNALIALVVFWMLTARKMVQRVQILAAAMNRGAEGDLTAKVEVDSVDELGMLGGTFNGMLEKLAGMAERVNVSIRELRRISGDIKEVSQRGVSVAEIQSEGVKGTSGAVQEINASVNGVARAVESLSRSSAENSSSILEMSASIEEVIKHVEALANAVEEVSTSISEMAAAEKQIGASVNNLMADSTTTAKLVAEMDGSIKQVERNALNTATISEEVRNDAESGRVSVEATISGIGEIRRSSRITFEAIQNLSLRAGNIGKIILVIDELAEQTNLLALNASIIAAQAGEHGKGFAVVAEEIKELARRTGNSTREITDIIKGVQEETQRAVKAINLSEQRIVEGEQLSQRSGEALNKIVAGVQMATDQVSQIARTTVEQAQGSQEISRAMERVADMVKQIAKATREQGHGSELIMSAVERMKGLTSQVRSSTLEQSSSSNLIVRSTEDITTMIMNIRQACTVQTESSRQIVAAIEHIQQSTKTNVESTRVMDGAMAGLSRQIEVLSNEMSDFKV</sequence>
<dbReference type="SUPFAM" id="SSF58104">
    <property type="entry name" value="Methyl-accepting chemotaxis protein (MCP) signaling domain"/>
    <property type="match status" value="3"/>
</dbReference>
<dbReference type="GO" id="GO:0016020">
    <property type="term" value="C:membrane"/>
    <property type="evidence" value="ECO:0007669"/>
    <property type="project" value="InterPro"/>
</dbReference>
<gene>
    <name evidence="7" type="ordered locus">Gura_0165</name>
</gene>
<evidence type="ECO:0000259" key="5">
    <source>
        <dbReference type="PROSITE" id="PS50111"/>
    </source>
</evidence>
<feature type="domain" description="HAMP" evidence="6">
    <location>
        <begin position="71"/>
        <end position="123"/>
    </location>
</feature>
<dbReference type="PANTHER" id="PTHR32089">
    <property type="entry name" value="METHYL-ACCEPTING CHEMOTAXIS PROTEIN MCPB"/>
    <property type="match status" value="1"/>
</dbReference>
<evidence type="ECO:0000256" key="3">
    <source>
        <dbReference type="PROSITE-ProRule" id="PRU00284"/>
    </source>
</evidence>
<name>A5GDF9_GEOUR</name>
<evidence type="ECO:0000313" key="7">
    <source>
        <dbReference type="EMBL" id="ABQ24381.1"/>
    </source>
</evidence>
<comment type="similarity">
    <text evidence="2">Belongs to the methyl-accepting chemotaxis (MCP) protein family.</text>
</comment>
<evidence type="ECO:0000259" key="6">
    <source>
        <dbReference type="PROSITE" id="PS50885"/>
    </source>
</evidence>
<evidence type="ECO:0000313" key="8">
    <source>
        <dbReference type="Proteomes" id="UP000006695"/>
    </source>
</evidence>
<feature type="transmembrane region" description="Helical" evidence="4">
    <location>
        <begin position="12"/>
        <end position="29"/>
    </location>
</feature>
<accession>A5GDF9</accession>
<keyword evidence="1 3" id="KW-0807">Transducer</keyword>
<dbReference type="OrthoDB" id="5523945at2"/>
<dbReference type="AlphaFoldDB" id="A5GDF9"/>
<dbReference type="SMART" id="SM00283">
    <property type="entry name" value="MA"/>
    <property type="match status" value="1"/>
</dbReference>
<dbReference type="PROSITE" id="PS50885">
    <property type="entry name" value="HAMP"/>
    <property type="match status" value="1"/>
</dbReference>
<keyword evidence="4" id="KW-0812">Transmembrane</keyword>